<feature type="non-terminal residue" evidence="1">
    <location>
        <position position="1"/>
    </location>
</feature>
<evidence type="ECO:0000313" key="2">
    <source>
        <dbReference type="Proteomes" id="UP000188637"/>
    </source>
</evidence>
<proteinExistence type="predicted"/>
<name>A0ACC8XJ64_9FIRM</name>
<dbReference type="EMBL" id="LJHD01000009">
    <property type="protein sequence ID" value="ONI46508.1"/>
    <property type="molecule type" value="Genomic_DNA"/>
</dbReference>
<organism evidence="1 2">
    <name type="scientific">Candidatus Epulonipiscium fishelsonii</name>
    <dbReference type="NCBI Taxonomy" id="77094"/>
    <lineage>
        <taxon>Bacteria</taxon>
        <taxon>Bacillati</taxon>
        <taxon>Bacillota</taxon>
        <taxon>Clostridia</taxon>
        <taxon>Lachnospirales</taxon>
        <taxon>Lachnospiraceae</taxon>
        <taxon>Candidatus Epulonipiscium</taxon>
    </lineage>
</organism>
<keyword evidence="2" id="KW-1185">Reference proteome</keyword>
<gene>
    <name evidence="1" type="ORF">AN640_03370</name>
</gene>
<sequence>FIKPTISYQTVQYGSIDNGKIHKGIIVREEVVYNSEVTGNIHYVVGEGQNVKKNGEVSIIIDNNITNDLKENLREIDETLYEVQEKRIEVSDYQQYIYELETEMNNLINTFYNTSNMTTIYEFRRSIDKLLEDRINIYAEDNSKFPTLHEDRQNLVNQLQVYQTPIVSNEAGIVSYKIDGLESLNKDISYNLYENILMNEREPKKSGAEAIVDSPIFKIITDYTWQVVSYLDTQEADKFRLGKTYSLSIKEESDETILKAKVIEKIQEGDKIKLVLKLDEYLSNFLSSRVINFSLGNTKASGLKIPLKSLVEKNILRVPREFLVINGNQYGVLKAEKENFVPIDIQINGTDYVYILQDITDKDSIQLNDTIISQEGESFKVNEVDTIQGVYVINSRYADFKKVKILLTNEDYAILSNDSETALKEMDQIISNPKGIDENQLLKNMDIQNE</sequence>
<protein>
    <submittedName>
        <fullName evidence="1">Uncharacterized protein</fullName>
    </submittedName>
</protein>
<accession>A0ACC8XJ64</accession>
<dbReference type="Proteomes" id="UP000188637">
    <property type="component" value="Unassembled WGS sequence"/>
</dbReference>
<comment type="caution">
    <text evidence="1">The sequence shown here is derived from an EMBL/GenBank/DDBJ whole genome shotgun (WGS) entry which is preliminary data.</text>
</comment>
<reference evidence="1" key="1">
    <citation type="submission" date="2016-08" db="EMBL/GenBank/DDBJ databases">
        <authorList>
            <person name="Ngugi D.K."/>
            <person name="Miyake S."/>
            <person name="Stingl U."/>
        </authorList>
    </citation>
    <scope>NUCLEOTIDE SEQUENCE</scope>
    <source>
        <strain evidence="1">SCG-D08WGA-EpuloA1</strain>
    </source>
</reference>
<evidence type="ECO:0000313" key="1">
    <source>
        <dbReference type="EMBL" id="ONI46508.1"/>
    </source>
</evidence>